<accession>A0A2S7XSP4</accession>
<dbReference type="Pfam" id="PF10049">
    <property type="entry name" value="DUF2283"/>
    <property type="match status" value="1"/>
</dbReference>
<name>A0A2S7XSP4_9GAMM</name>
<reference evidence="1 2" key="1">
    <citation type="submission" date="2018-01" db="EMBL/GenBank/DDBJ databases">
        <title>The complete genome sequence of Chromatium okenii LaCa, a purple sulfur bacterium with a turbulent life.</title>
        <authorList>
            <person name="Luedin S.M."/>
            <person name="Liechti N."/>
            <person name="Storelli N."/>
            <person name="Danza F."/>
            <person name="Wittwer M."/>
            <person name="Pothier J.F."/>
            <person name="Tonolla M.A."/>
        </authorList>
    </citation>
    <scope>NUCLEOTIDE SEQUENCE [LARGE SCALE GENOMIC DNA]</scope>
    <source>
        <strain evidence="1 2">LaCa</strain>
    </source>
</reference>
<dbReference type="Proteomes" id="UP000239936">
    <property type="component" value="Unassembled WGS sequence"/>
</dbReference>
<dbReference type="RefSeq" id="WP_105073788.1">
    <property type="nucleotide sequence ID" value="NZ_JAFLKP010000276.1"/>
</dbReference>
<sequence length="65" mass="7426">MKIKYFQDTDTLYIELRSVDIAETRDLDENTLIDVDATGNICGITVEHAQQRANYPNFSFEQIAA</sequence>
<dbReference type="PANTHER" id="PTHR37029">
    <property type="entry name" value="SSR1768 PROTEIN"/>
    <property type="match status" value="1"/>
</dbReference>
<dbReference type="InterPro" id="IPR019270">
    <property type="entry name" value="DUF2283"/>
</dbReference>
<dbReference type="EMBL" id="PPGH01000035">
    <property type="protein sequence ID" value="PQJ96411.1"/>
    <property type="molecule type" value="Genomic_DNA"/>
</dbReference>
<organism evidence="1 2">
    <name type="scientific">Chromatium okenii</name>
    <dbReference type="NCBI Taxonomy" id="61644"/>
    <lineage>
        <taxon>Bacteria</taxon>
        <taxon>Pseudomonadati</taxon>
        <taxon>Pseudomonadota</taxon>
        <taxon>Gammaproteobacteria</taxon>
        <taxon>Chromatiales</taxon>
        <taxon>Chromatiaceae</taxon>
        <taxon>Chromatium</taxon>
    </lineage>
</organism>
<gene>
    <name evidence="1" type="ORF">CXB77_10150</name>
</gene>
<proteinExistence type="predicted"/>
<protein>
    <recommendedName>
        <fullName evidence="3">DUF2283 domain-containing protein</fullName>
    </recommendedName>
</protein>
<comment type="caution">
    <text evidence="1">The sequence shown here is derived from an EMBL/GenBank/DDBJ whole genome shotgun (WGS) entry which is preliminary data.</text>
</comment>
<evidence type="ECO:0008006" key="3">
    <source>
        <dbReference type="Google" id="ProtNLM"/>
    </source>
</evidence>
<evidence type="ECO:0000313" key="2">
    <source>
        <dbReference type="Proteomes" id="UP000239936"/>
    </source>
</evidence>
<keyword evidence="2" id="KW-1185">Reference proteome</keyword>
<dbReference type="OrthoDB" id="9799670at2"/>
<dbReference type="AlphaFoldDB" id="A0A2S7XSP4"/>
<evidence type="ECO:0000313" key="1">
    <source>
        <dbReference type="EMBL" id="PQJ96411.1"/>
    </source>
</evidence>
<dbReference type="PANTHER" id="PTHR37029:SF1">
    <property type="entry name" value="SSR1768 PROTEIN"/>
    <property type="match status" value="1"/>
</dbReference>